<protein>
    <submittedName>
        <fullName evidence="1">Amidase</fullName>
    </submittedName>
</protein>
<accession>A0ABS2IH58</accession>
<gene>
    <name evidence="1" type="ORF">JQX08_13280</name>
</gene>
<dbReference type="EMBL" id="JAFEUP010000003">
    <property type="protein sequence ID" value="MBM7061679.1"/>
    <property type="molecule type" value="Genomic_DNA"/>
</dbReference>
<sequence length="117" mass="12797">MTYRPFVLRRPFTSLLLALLVIVAGLAWQYRSHLAAFPAIIGAYSAKEYCSCRYVMDNPADYCVGYVKQYVPTSAFLDDAATKRVTAKGLGSTQSAAWLGVREGCRLLPQAAELPGS</sequence>
<evidence type="ECO:0000313" key="1">
    <source>
        <dbReference type="EMBL" id="MBM7061679.1"/>
    </source>
</evidence>
<proteinExistence type="predicted"/>
<reference evidence="1 2" key="1">
    <citation type="submission" date="2021-02" db="EMBL/GenBank/DDBJ databases">
        <authorList>
            <person name="Lee D.-H."/>
        </authorList>
    </citation>
    <scope>NUCLEOTIDE SEQUENCE [LARGE SCALE GENOMIC DNA]</scope>
    <source>
        <strain evidence="1 2">UL073</strain>
    </source>
</reference>
<name>A0ABS2IH58_9GAMM</name>
<organism evidence="1 2">
    <name type="scientific">Zestomonas insulae</name>
    <dbReference type="NCBI Taxonomy" id="2809017"/>
    <lineage>
        <taxon>Bacteria</taxon>
        <taxon>Pseudomonadati</taxon>
        <taxon>Pseudomonadota</taxon>
        <taxon>Gammaproteobacteria</taxon>
        <taxon>Pseudomonadales</taxon>
        <taxon>Pseudomonadaceae</taxon>
        <taxon>Zestomonas</taxon>
    </lineage>
</organism>
<evidence type="ECO:0000313" key="2">
    <source>
        <dbReference type="Proteomes" id="UP000717995"/>
    </source>
</evidence>
<keyword evidence="2" id="KW-1185">Reference proteome</keyword>
<dbReference type="RefSeq" id="WP_205348847.1">
    <property type="nucleotide sequence ID" value="NZ_JAFEUP010000003.1"/>
</dbReference>
<dbReference type="Proteomes" id="UP000717995">
    <property type="component" value="Unassembled WGS sequence"/>
</dbReference>
<comment type="caution">
    <text evidence="1">The sequence shown here is derived from an EMBL/GenBank/DDBJ whole genome shotgun (WGS) entry which is preliminary data.</text>
</comment>